<accession>A0ABS4UPQ2</accession>
<evidence type="ECO:0000313" key="3">
    <source>
        <dbReference type="Proteomes" id="UP000755585"/>
    </source>
</evidence>
<proteinExistence type="predicted"/>
<dbReference type="RefSeq" id="WP_209696531.1">
    <property type="nucleotide sequence ID" value="NZ_BAAAVU010000001.1"/>
</dbReference>
<feature type="chain" id="PRO_5047172640" description="Ricin B lectin domain-containing protein" evidence="1">
    <location>
        <begin position="28"/>
        <end position="199"/>
    </location>
</feature>
<sequence length="199" mass="20578">MQVTRKIVIAAAAATVATLGVASFAGANMLDDAQKKAQVQGLSDQVSALSQGGNYDAGHARWWGMHKDGSLVALDRNDLGAVQACHNFGAGTGIGGTVPAQDITGIIGWGNNGNSITAVKTCEQSNQQNRKWYKADGNGVVSVSDNKVGPWQVCHNEIDATGIGGTVPLTNPTGILGLDNSGNSIDSLKTCEQSNEQNN</sequence>
<feature type="signal peptide" evidence="1">
    <location>
        <begin position="1"/>
        <end position="27"/>
    </location>
</feature>
<dbReference type="Proteomes" id="UP000755585">
    <property type="component" value="Unassembled WGS sequence"/>
</dbReference>
<keyword evidence="1" id="KW-0732">Signal</keyword>
<evidence type="ECO:0000313" key="2">
    <source>
        <dbReference type="EMBL" id="MBP2353590.1"/>
    </source>
</evidence>
<keyword evidence="3" id="KW-1185">Reference proteome</keyword>
<protein>
    <recommendedName>
        <fullName evidence="4">Ricin B lectin domain-containing protein</fullName>
    </recommendedName>
</protein>
<evidence type="ECO:0008006" key="4">
    <source>
        <dbReference type="Google" id="ProtNLM"/>
    </source>
</evidence>
<name>A0ABS4UPQ2_9ACTN</name>
<reference evidence="2 3" key="1">
    <citation type="submission" date="2021-03" db="EMBL/GenBank/DDBJ databases">
        <title>Sequencing the genomes of 1000 actinobacteria strains.</title>
        <authorList>
            <person name="Klenk H.-P."/>
        </authorList>
    </citation>
    <scope>NUCLEOTIDE SEQUENCE [LARGE SCALE GENOMIC DNA]</scope>
    <source>
        <strain evidence="2 3">DSM 18824</strain>
    </source>
</reference>
<comment type="caution">
    <text evidence="2">The sequence shown here is derived from an EMBL/GenBank/DDBJ whole genome shotgun (WGS) entry which is preliminary data.</text>
</comment>
<evidence type="ECO:0000256" key="1">
    <source>
        <dbReference type="SAM" id="SignalP"/>
    </source>
</evidence>
<gene>
    <name evidence="2" type="ORF">JOF29_004700</name>
</gene>
<organism evidence="2 3">
    <name type="scientific">Kribbella aluminosa</name>
    <dbReference type="NCBI Taxonomy" id="416017"/>
    <lineage>
        <taxon>Bacteria</taxon>
        <taxon>Bacillati</taxon>
        <taxon>Actinomycetota</taxon>
        <taxon>Actinomycetes</taxon>
        <taxon>Propionibacteriales</taxon>
        <taxon>Kribbellaceae</taxon>
        <taxon>Kribbella</taxon>
    </lineage>
</organism>
<dbReference type="EMBL" id="JAGINT010000002">
    <property type="protein sequence ID" value="MBP2353590.1"/>
    <property type="molecule type" value="Genomic_DNA"/>
</dbReference>